<dbReference type="PANTHER" id="PTHR24394">
    <property type="entry name" value="ZINC FINGER PROTEIN"/>
    <property type="match status" value="1"/>
</dbReference>
<evidence type="ECO:0000259" key="14">
    <source>
        <dbReference type="PROSITE" id="PS50157"/>
    </source>
</evidence>
<feature type="domain" description="C2H2-type" evidence="14">
    <location>
        <begin position="469"/>
        <end position="496"/>
    </location>
</feature>
<dbReference type="Gene3D" id="3.30.160.60">
    <property type="entry name" value="Classic Zinc Finger"/>
    <property type="match status" value="4"/>
</dbReference>
<dbReference type="PROSITE" id="PS00028">
    <property type="entry name" value="ZINC_FINGER_C2H2_1"/>
    <property type="match status" value="3"/>
</dbReference>
<sequence>MAEALLTFQSQLSGVMETVFKAAIYEITRLVEDSFVEEVIRCREQVESLKRRLKAAESWRKDAPEVGKERCADCGRGCSSGGNKATRTEKSLKQESVLPEETLSSQDAAEETPSEETEEANPNGHSSTKAAQASGDHEDKTVRLLKEEPLQSAAEISESQQWNIRTDETDASHLPGPSKHFSVQNTKTQVNWESGFDQRSELSQDGPSGDSSEPPVQNRFGINDLGGFHKAGPGGMGNFDGLQGSKSHMAADLSYMGQYDEDVEAPEGAEHRCYPTDSPQNGRVEESSAARSPLKTNCDVSGELSCLFIDEEGYLQDLNVHYADQESGDSGSRRSFYGQDIRFNLSLDSTENVYEPSEAYNNTLHLGNRLQHQSADSGGGSHIHNQCFSSLPDSVALKTYKQIHKNTGLGSPYSGSQCGKTFPQACNSKVHPRIHSGQGLHLCSHCGKGFPSIANLKTHKCGQTSDKPFCCPVCGNRFSRLWNLKLHQRIHTQEKPHRCSMCDKSFTRADILKVHQRTHTGERPYCCSVCGLSFKRLDHLKSHQRKHVTDL</sequence>
<evidence type="ECO:0000256" key="1">
    <source>
        <dbReference type="ARBA" id="ARBA00003767"/>
    </source>
</evidence>
<dbReference type="FunFam" id="3.30.160.60:FF:000512">
    <property type="entry name" value="zinc finger protein 197 isoform X1"/>
    <property type="match status" value="1"/>
</dbReference>
<keyword evidence="10" id="KW-0804">Transcription</keyword>
<dbReference type="Pfam" id="PF00096">
    <property type="entry name" value="zf-C2H2"/>
    <property type="match status" value="3"/>
</dbReference>
<keyword evidence="16" id="KW-1185">Reference proteome</keyword>
<evidence type="ECO:0000256" key="9">
    <source>
        <dbReference type="ARBA" id="ARBA00023125"/>
    </source>
</evidence>
<dbReference type="FunFam" id="3.30.160.60:FF:000771">
    <property type="entry name" value="zinc finger protein 648"/>
    <property type="match status" value="1"/>
</dbReference>
<proteinExistence type="inferred from homology"/>
<keyword evidence="9" id="KW-0238">DNA-binding</keyword>
<feature type="domain" description="C2H2-type" evidence="14">
    <location>
        <begin position="525"/>
        <end position="551"/>
    </location>
</feature>
<dbReference type="PROSITE" id="PS50157">
    <property type="entry name" value="ZINC_FINGER_C2H2_2"/>
    <property type="match status" value="5"/>
</dbReference>
<reference evidence="15" key="1">
    <citation type="submission" date="2025-08" db="UniProtKB">
        <authorList>
            <consortium name="Ensembl"/>
        </authorList>
    </citation>
    <scope>IDENTIFICATION</scope>
</reference>
<evidence type="ECO:0000256" key="11">
    <source>
        <dbReference type="ARBA" id="ARBA00023242"/>
    </source>
</evidence>
<reference evidence="15" key="2">
    <citation type="submission" date="2025-09" db="UniProtKB">
        <authorList>
            <consortium name="Ensembl"/>
        </authorList>
    </citation>
    <scope>IDENTIFICATION</scope>
</reference>
<evidence type="ECO:0000256" key="7">
    <source>
        <dbReference type="ARBA" id="ARBA00022833"/>
    </source>
</evidence>
<keyword evidence="4" id="KW-0479">Metal-binding</keyword>
<name>A0A3Q3EGX4_KRYMA</name>
<dbReference type="SUPFAM" id="SSF57667">
    <property type="entry name" value="beta-beta-alpha zinc fingers"/>
    <property type="match status" value="3"/>
</dbReference>
<evidence type="ECO:0000313" key="16">
    <source>
        <dbReference type="Proteomes" id="UP000264800"/>
    </source>
</evidence>
<feature type="domain" description="C2H2-type" evidence="14">
    <location>
        <begin position="413"/>
        <end position="440"/>
    </location>
</feature>
<dbReference type="Ensembl" id="ENSKMAT00000001300.1">
    <property type="protein sequence ID" value="ENSKMAP00000001262.1"/>
    <property type="gene ID" value="ENSKMAG00000001009.1"/>
</dbReference>
<dbReference type="OrthoDB" id="8922241at2759"/>
<dbReference type="PANTHER" id="PTHR24394:SF29">
    <property type="entry name" value="MYONEURIN"/>
    <property type="match status" value="1"/>
</dbReference>
<evidence type="ECO:0000256" key="5">
    <source>
        <dbReference type="ARBA" id="ARBA00022737"/>
    </source>
</evidence>
<keyword evidence="5" id="KW-0677">Repeat</keyword>
<dbReference type="Proteomes" id="UP000264800">
    <property type="component" value="Unplaced"/>
</dbReference>
<comment type="similarity">
    <text evidence="3">Belongs to the krueppel C2H2-type zinc-finger protein family.</text>
</comment>
<evidence type="ECO:0000256" key="13">
    <source>
        <dbReference type="SAM" id="MobiDB-lite"/>
    </source>
</evidence>
<feature type="domain" description="C2H2-type" evidence="14">
    <location>
        <begin position="497"/>
        <end position="524"/>
    </location>
</feature>
<evidence type="ECO:0000256" key="3">
    <source>
        <dbReference type="ARBA" id="ARBA00006991"/>
    </source>
</evidence>
<dbReference type="InterPro" id="IPR013087">
    <property type="entry name" value="Znf_C2H2_type"/>
</dbReference>
<dbReference type="GO" id="GO:0000981">
    <property type="term" value="F:DNA-binding transcription factor activity, RNA polymerase II-specific"/>
    <property type="evidence" value="ECO:0007669"/>
    <property type="project" value="TreeGrafter"/>
</dbReference>
<dbReference type="KEGG" id="kmr:108236331"/>
<feature type="region of interest" description="Disordered" evidence="13">
    <location>
        <begin position="56"/>
        <end position="138"/>
    </location>
</feature>
<feature type="region of interest" description="Disordered" evidence="13">
    <location>
        <begin position="269"/>
        <end position="290"/>
    </location>
</feature>
<feature type="region of interest" description="Disordered" evidence="13">
    <location>
        <begin position="198"/>
        <end position="219"/>
    </location>
</feature>
<keyword evidence="7" id="KW-0862">Zinc</keyword>
<dbReference type="OMA" id="HQRKHMT"/>
<accession>A0A3Q3EGX4</accession>
<evidence type="ECO:0000256" key="4">
    <source>
        <dbReference type="ARBA" id="ARBA00022723"/>
    </source>
</evidence>
<feature type="domain" description="C2H2-type" evidence="14">
    <location>
        <begin position="441"/>
        <end position="468"/>
    </location>
</feature>
<evidence type="ECO:0000256" key="6">
    <source>
        <dbReference type="ARBA" id="ARBA00022771"/>
    </source>
</evidence>
<keyword evidence="6 12" id="KW-0863">Zinc-finger</keyword>
<evidence type="ECO:0000256" key="2">
    <source>
        <dbReference type="ARBA" id="ARBA00004123"/>
    </source>
</evidence>
<feature type="compositionally biased region" description="Polar residues" evidence="13">
    <location>
        <begin position="203"/>
        <end position="215"/>
    </location>
</feature>
<dbReference type="Pfam" id="PF13912">
    <property type="entry name" value="zf-C2H2_6"/>
    <property type="match status" value="1"/>
</dbReference>
<keyword evidence="8" id="KW-0805">Transcription regulation</keyword>
<dbReference type="RefSeq" id="XP_017272395.2">
    <property type="nucleotide sequence ID" value="XM_017416906.3"/>
</dbReference>
<comment type="subcellular location">
    <subcellularLocation>
        <location evidence="2">Nucleus</location>
    </subcellularLocation>
</comment>
<dbReference type="InterPro" id="IPR036236">
    <property type="entry name" value="Znf_C2H2_sf"/>
</dbReference>
<dbReference type="GO" id="GO:0008270">
    <property type="term" value="F:zinc ion binding"/>
    <property type="evidence" value="ECO:0007669"/>
    <property type="project" value="UniProtKB-KW"/>
</dbReference>
<evidence type="ECO:0000256" key="12">
    <source>
        <dbReference type="PROSITE-ProRule" id="PRU00042"/>
    </source>
</evidence>
<evidence type="ECO:0000256" key="8">
    <source>
        <dbReference type="ARBA" id="ARBA00023015"/>
    </source>
</evidence>
<feature type="compositionally biased region" description="Basic and acidic residues" evidence="13">
    <location>
        <begin position="56"/>
        <end position="73"/>
    </location>
</feature>
<keyword evidence="11" id="KW-0539">Nucleus</keyword>
<dbReference type="GeneTree" id="ENSGT01150000286941"/>
<dbReference type="GO" id="GO:0005634">
    <property type="term" value="C:nucleus"/>
    <property type="evidence" value="ECO:0007669"/>
    <property type="project" value="UniProtKB-SubCell"/>
</dbReference>
<dbReference type="GeneID" id="108236331"/>
<feature type="compositionally biased region" description="Acidic residues" evidence="13">
    <location>
        <begin position="108"/>
        <end position="119"/>
    </location>
</feature>
<dbReference type="SMART" id="SM00355">
    <property type="entry name" value="ZnF_C2H2"/>
    <property type="match status" value="5"/>
</dbReference>
<dbReference type="GO" id="GO:0003677">
    <property type="term" value="F:DNA binding"/>
    <property type="evidence" value="ECO:0007669"/>
    <property type="project" value="UniProtKB-KW"/>
</dbReference>
<comment type="function">
    <text evidence="1">May be involved in transcriptional regulation.</text>
</comment>
<organism evidence="15 16">
    <name type="scientific">Kryptolebias marmoratus</name>
    <name type="common">Mangrove killifish</name>
    <name type="synonym">Rivulus marmoratus</name>
    <dbReference type="NCBI Taxonomy" id="37003"/>
    <lineage>
        <taxon>Eukaryota</taxon>
        <taxon>Metazoa</taxon>
        <taxon>Chordata</taxon>
        <taxon>Craniata</taxon>
        <taxon>Vertebrata</taxon>
        <taxon>Euteleostomi</taxon>
        <taxon>Actinopterygii</taxon>
        <taxon>Neopterygii</taxon>
        <taxon>Teleostei</taxon>
        <taxon>Neoteleostei</taxon>
        <taxon>Acanthomorphata</taxon>
        <taxon>Ovalentaria</taxon>
        <taxon>Atherinomorphae</taxon>
        <taxon>Cyprinodontiformes</taxon>
        <taxon>Rivulidae</taxon>
        <taxon>Kryptolebias</taxon>
    </lineage>
</organism>
<evidence type="ECO:0000256" key="10">
    <source>
        <dbReference type="ARBA" id="ARBA00023163"/>
    </source>
</evidence>
<dbReference type="AlphaFoldDB" id="A0A3Q3EGX4"/>
<protein>
    <recommendedName>
        <fullName evidence="14">C2H2-type domain-containing protein</fullName>
    </recommendedName>
</protein>
<evidence type="ECO:0000313" key="15">
    <source>
        <dbReference type="Ensembl" id="ENSKMAP00000001262.1"/>
    </source>
</evidence>
<dbReference type="FunFam" id="3.30.160.60:FF:001344">
    <property type="entry name" value="Zinc finger protein 16 like"/>
    <property type="match status" value="1"/>
</dbReference>